<accession>C3XTQ4</accession>
<evidence type="ECO:0000256" key="2">
    <source>
        <dbReference type="SAM" id="MobiDB-lite"/>
    </source>
</evidence>
<dbReference type="InParanoid" id="C3XTQ4"/>
<feature type="compositionally biased region" description="Polar residues" evidence="2">
    <location>
        <begin position="304"/>
        <end position="315"/>
    </location>
</feature>
<evidence type="ECO:0000256" key="1">
    <source>
        <dbReference type="SAM" id="Coils"/>
    </source>
</evidence>
<feature type="compositionally biased region" description="Low complexity" evidence="2">
    <location>
        <begin position="318"/>
        <end position="338"/>
    </location>
</feature>
<feature type="region of interest" description="Disordered" evidence="2">
    <location>
        <begin position="303"/>
        <end position="383"/>
    </location>
</feature>
<protein>
    <submittedName>
        <fullName evidence="3">Uncharacterized protein</fullName>
    </submittedName>
</protein>
<evidence type="ECO:0000313" key="3">
    <source>
        <dbReference type="EMBL" id="EEN68680.1"/>
    </source>
</evidence>
<gene>
    <name evidence="3" type="ORF">BRAFLDRAFT_78698</name>
</gene>
<feature type="compositionally biased region" description="Polar residues" evidence="2">
    <location>
        <begin position="361"/>
        <end position="376"/>
    </location>
</feature>
<proteinExistence type="predicted"/>
<organism>
    <name type="scientific">Branchiostoma floridae</name>
    <name type="common">Florida lancelet</name>
    <name type="synonym">Amphioxus</name>
    <dbReference type="NCBI Taxonomy" id="7739"/>
    <lineage>
        <taxon>Eukaryota</taxon>
        <taxon>Metazoa</taxon>
        <taxon>Chordata</taxon>
        <taxon>Cephalochordata</taxon>
        <taxon>Leptocardii</taxon>
        <taxon>Amphioxiformes</taxon>
        <taxon>Branchiostomatidae</taxon>
        <taxon>Branchiostoma</taxon>
    </lineage>
</organism>
<name>C3XTQ4_BRAFL</name>
<feature type="coiled-coil region" evidence="1">
    <location>
        <begin position="6"/>
        <end position="123"/>
    </location>
</feature>
<dbReference type="EMBL" id="GG666463">
    <property type="protein sequence ID" value="EEN68680.1"/>
    <property type="molecule type" value="Genomic_DNA"/>
</dbReference>
<sequence>MAAIQVETLRKAIQGVDEQNSDTQRQVEERHKALAEEFQNVVANLQEAMSASLLEQEAQKEKAEKTLKEVAENEAEVRTWEEQQEKRVAELRAEYDGMLGKMAEALQNKKAEERERYEELRQGVQMSCHQLRTDMKGRYDRMRFELDERQGRMTAKHVKESRDLQRLTDLARLRVREAEQELAMVLMQTEHAKHELRMLRRKFFPSEDPKKKKTKVTRQEVTEDVNSELSRLAKELGMRVQEFNQIEVQIELHLAGEAGAAGEETCAEDGDLSREEEMARLEAALDFKLREIEALQRRLRDKQIQTSYGQRSVSKSHGFGSRRSTLGTGSGPPATSGGRSDVTWDSEASAVPLRSDESLSPWRQRSLTPLSPTTSPQREEMGR</sequence>
<reference evidence="3" key="1">
    <citation type="journal article" date="2008" name="Nature">
        <title>The amphioxus genome and the evolution of the chordate karyotype.</title>
        <authorList>
            <consortium name="US DOE Joint Genome Institute (JGI-PGF)"/>
            <person name="Putnam N.H."/>
            <person name="Butts T."/>
            <person name="Ferrier D.E.K."/>
            <person name="Furlong R.F."/>
            <person name="Hellsten U."/>
            <person name="Kawashima T."/>
            <person name="Robinson-Rechavi M."/>
            <person name="Shoguchi E."/>
            <person name="Terry A."/>
            <person name="Yu J.-K."/>
            <person name="Benito-Gutierrez E.L."/>
            <person name="Dubchak I."/>
            <person name="Garcia-Fernandez J."/>
            <person name="Gibson-Brown J.J."/>
            <person name="Grigoriev I.V."/>
            <person name="Horton A.C."/>
            <person name="de Jong P.J."/>
            <person name="Jurka J."/>
            <person name="Kapitonov V.V."/>
            <person name="Kohara Y."/>
            <person name="Kuroki Y."/>
            <person name="Lindquist E."/>
            <person name="Lucas S."/>
            <person name="Osoegawa K."/>
            <person name="Pennacchio L.A."/>
            <person name="Salamov A.A."/>
            <person name="Satou Y."/>
            <person name="Sauka-Spengler T."/>
            <person name="Schmutz J."/>
            <person name="Shin-I T."/>
            <person name="Toyoda A."/>
            <person name="Bronner-Fraser M."/>
            <person name="Fujiyama A."/>
            <person name="Holland L.Z."/>
            <person name="Holland P.W.H."/>
            <person name="Satoh N."/>
            <person name="Rokhsar D.S."/>
        </authorList>
    </citation>
    <scope>NUCLEOTIDE SEQUENCE [LARGE SCALE GENOMIC DNA]</scope>
    <source>
        <strain evidence="3">S238N-H82</strain>
        <tissue evidence="3">Testes</tissue>
    </source>
</reference>
<dbReference type="AlphaFoldDB" id="C3XTQ4"/>
<keyword evidence="1" id="KW-0175">Coiled coil</keyword>